<dbReference type="Pfam" id="PF00096">
    <property type="entry name" value="zf-C2H2"/>
    <property type="match status" value="4"/>
</dbReference>
<evidence type="ECO:0000256" key="6">
    <source>
        <dbReference type="ARBA" id="ARBA00023242"/>
    </source>
</evidence>
<dbReference type="Proteomes" id="UP000708208">
    <property type="component" value="Unassembled WGS sequence"/>
</dbReference>
<keyword evidence="5" id="KW-0862">Zinc</keyword>
<keyword evidence="3" id="KW-0677">Repeat</keyword>
<feature type="domain" description="C2H2-type" evidence="9">
    <location>
        <begin position="355"/>
        <end position="382"/>
    </location>
</feature>
<dbReference type="PROSITE" id="PS50157">
    <property type="entry name" value="ZINC_FINGER_C2H2_2"/>
    <property type="match status" value="6"/>
</dbReference>
<dbReference type="OrthoDB" id="6077919at2759"/>
<name>A0A8J2LS89_9HEXA</name>
<evidence type="ECO:0000256" key="3">
    <source>
        <dbReference type="ARBA" id="ARBA00022737"/>
    </source>
</evidence>
<dbReference type="InterPro" id="IPR050888">
    <property type="entry name" value="ZnF_C2H2-type_TF"/>
</dbReference>
<organism evidence="10 11">
    <name type="scientific">Allacma fusca</name>
    <dbReference type="NCBI Taxonomy" id="39272"/>
    <lineage>
        <taxon>Eukaryota</taxon>
        <taxon>Metazoa</taxon>
        <taxon>Ecdysozoa</taxon>
        <taxon>Arthropoda</taxon>
        <taxon>Hexapoda</taxon>
        <taxon>Collembola</taxon>
        <taxon>Symphypleona</taxon>
        <taxon>Sminthuridae</taxon>
        <taxon>Allacma</taxon>
    </lineage>
</organism>
<comment type="subcellular location">
    <subcellularLocation>
        <location evidence="1">Nucleus</location>
    </subcellularLocation>
</comment>
<evidence type="ECO:0000256" key="7">
    <source>
        <dbReference type="PROSITE-ProRule" id="PRU00042"/>
    </source>
</evidence>
<accession>A0A8J2LS89</accession>
<dbReference type="Pfam" id="PF12874">
    <property type="entry name" value="zf-met"/>
    <property type="match status" value="1"/>
</dbReference>
<keyword evidence="2" id="KW-0479">Metal-binding</keyword>
<dbReference type="PANTHER" id="PTHR24406">
    <property type="entry name" value="TRANSCRIPTIONAL REPRESSOR CTCFL-RELATED"/>
    <property type="match status" value="1"/>
</dbReference>
<evidence type="ECO:0000256" key="1">
    <source>
        <dbReference type="ARBA" id="ARBA00004123"/>
    </source>
</evidence>
<dbReference type="GO" id="GO:0008270">
    <property type="term" value="F:zinc ion binding"/>
    <property type="evidence" value="ECO:0007669"/>
    <property type="project" value="UniProtKB-KW"/>
</dbReference>
<reference evidence="10" key="1">
    <citation type="submission" date="2021-06" db="EMBL/GenBank/DDBJ databases">
        <authorList>
            <person name="Hodson N. C."/>
            <person name="Mongue J. A."/>
            <person name="Jaron S. K."/>
        </authorList>
    </citation>
    <scope>NUCLEOTIDE SEQUENCE</scope>
</reference>
<comment type="caution">
    <text evidence="10">The sequence shown here is derived from an EMBL/GenBank/DDBJ whole genome shotgun (WGS) entry which is preliminary data.</text>
</comment>
<dbReference type="InterPro" id="IPR013087">
    <property type="entry name" value="Znf_C2H2_type"/>
</dbReference>
<dbReference type="PROSITE" id="PS00028">
    <property type="entry name" value="ZINC_FINGER_C2H2_1"/>
    <property type="match status" value="7"/>
</dbReference>
<feature type="domain" description="C2H2-type" evidence="9">
    <location>
        <begin position="529"/>
        <end position="556"/>
    </location>
</feature>
<keyword evidence="4 7" id="KW-0863">Zinc-finger</keyword>
<evidence type="ECO:0000256" key="8">
    <source>
        <dbReference type="SAM" id="MobiDB-lite"/>
    </source>
</evidence>
<evidence type="ECO:0000259" key="9">
    <source>
        <dbReference type="PROSITE" id="PS50157"/>
    </source>
</evidence>
<evidence type="ECO:0000256" key="5">
    <source>
        <dbReference type="ARBA" id="ARBA00022833"/>
    </source>
</evidence>
<keyword evidence="11" id="KW-1185">Reference proteome</keyword>
<proteinExistence type="predicted"/>
<keyword evidence="6" id="KW-0539">Nucleus</keyword>
<evidence type="ECO:0000313" key="10">
    <source>
        <dbReference type="EMBL" id="CAG7838014.1"/>
    </source>
</evidence>
<feature type="domain" description="C2H2-type" evidence="9">
    <location>
        <begin position="473"/>
        <end position="500"/>
    </location>
</feature>
<feature type="domain" description="C2H2-type" evidence="9">
    <location>
        <begin position="501"/>
        <end position="528"/>
    </location>
</feature>
<protein>
    <recommendedName>
        <fullName evidence="9">C2H2-type domain-containing protein</fullName>
    </recommendedName>
</protein>
<dbReference type="GO" id="GO:0005634">
    <property type="term" value="C:nucleus"/>
    <property type="evidence" value="ECO:0007669"/>
    <property type="project" value="UniProtKB-SubCell"/>
</dbReference>
<dbReference type="EMBL" id="CAJVCH010571625">
    <property type="protein sequence ID" value="CAG7838014.1"/>
    <property type="molecule type" value="Genomic_DNA"/>
</dbReference>
<sequence length="658" mass="74749">MEGDNNKSLTLLAGVAIDKGHESLIERDNAVLYMDNSKVEVQYIIEPSGHFQMTGGSGDDDTYQLQVQGEDGLHYTIATDGISNILLKKCLVCGSLCDHNNLRDVSDESELERLIERYLPNVTIPKNRIDGLNPEDGNTSICLNCISKICEWNEFNVHVSSYQSSIKQDECREDEKGEMLGGKRRGRSTTKSSGRASVIISIKEQCKNLLLNSPYHFLIKRELTAEDWEAMADKLVCTKSNSSPKIKEIETLTMSKERLISIFCMNCCKSITGGYLGYLSHLQDTHKGEDLKLPCDICGVYYPLKDSSARSQDYFPHWVSHFFFEKCHHDGCIDVFPNKITLNRHMEFHLNRPRFPCPVCGKVLGKQATLDLHLKTHLPDEEKRKQAKTCPVCGKVIYAPSLKAHMFSVHSEERPWNCDLCPATFKHKSDLNGHRKTVHDKIRHFVCQICDQRFGHQCGLRVHLLKHENNRQFVCPVCSKRFITRWHLRKHQTTHKTVKDIICEICNKGFKKEESLREHVTLHTGEKPFSCHICGRKVRVLSNLYKHFQVHKKNKTWKSKEDMDALMESTGKVVVTESREIVIPNSKSSNTTLQSINNGSTPTILSYEIVSNTAPVLQMTPSGSSTKVDQQTDISTLIQSETGSQQSSVYETTVWISN</sequence>
<evidence type="ECO:0000256" key="2">
    <source>
        <dbReference type="ARBA" id="ARBA00022723"/>
    </source>
</evidence>
<feature type="region of interest" description="Disordered" evidence="8">
    <location>
        <begin position="173"/>
        <end position="192"/>
    </location>
</feature>
<gene>
    <name evidence="10" type="ORF">AFUS01_LOCUS47036</name>
</gene>
<dbReference type="SMART" id="SM00355">
    <property type="entry name" value="ZnF_C2H2"/>
    <property type="match status" value="9"/>
</dbReference>
<evidence type="ECO:0000313" key="11">
    <source>
        <dbReference type="Proteomes" id="UP000708208"/>
    </source>
</evidence>
<feature type="domain" description="C2H2-type" evidence="9">
    <location>
        <begin position="445"/>
        <end position="472"/>
    </location>
</feature>
<dbReference type="FunFam" id="3.30.160.60:FF:000100">
    <property type="entry name" value="Zinc finger 45-like"/>
    <property type="match status" value="1"/>
</dbReference>
<evidence type="ECO:0000256" key="4">
    <source>
        <dbReference type="ARBA" id="ARBA00022771"/>
    </source>
</evidence>
<feature type="domain" description="C2H2-type" evidence="9">
    <location>
        <begin position="416"/>
        <end position="444"/>
    </location>
</feature>
<dbReference type="AlphaFoldDB" id="A0A8J2LS89"/>